<protein>
    <recommendedName>
        <fullName evidence="2">DUF1684 domain-containing protein</fullName>
    </recommendedName>
</protein>
<dbReference type="PANTHER" id="PTHR41913">
    <property type="entry name" value="DUF1684 DOMAIN-CONTAINING PROTEIN"/>
    <property type="match status" value="1"/>
</dbReference>
<sequence length="249" mass="25766">MTTALLDVVDWRRRVFALYQQVRERTADDPAAAHALWCSVRDDLVGRHPASPLPPSARERFTGLRVLPYDPAYRFVVEIEPVPADTPPAGTRGGGTVAPTAPASVRAAVGDAVGASVREPGSGPLVDPTGPDGAIRFARVGRVALAGLGGLDVWSLRSYGGGLFLPVKDALAGDRTYGGGRYVLDTVKGADLGTSPDGTLVVDLNFAYNPSCAYDPAWTCPLPTAGNVLAGPVPAGELVPVSEGVGGAR</sequence>
<accession>A0A1J5R9A2</accession>
<gene>
    <name evidence="1" type="ORF">GALL_318920</name>
</gene>
<proteinExistence type="predicted"/>
<reference evidence="1" key="1">
    <citation type="submission" date="2016-10" db="EMBL/GenBank/DDBJ databases">
        <title>Sequence of Gallionella enrichment culture.</title>
        <authorList>
            <person name="Poehlein A."/>
            <person name="Muehling M."/>
            <person name="Daniel R."/>
        </authorList>
    </citation>
    <scope>NUCLEOTIDE SEQUENCE</scope>
</reference>
<dbReference type="InterPro" id="IPR012467">
    <property type="entry name" value="DUF1684"/>
</dbReference>
<evidence type="ECO:0008006" key="2">
    <source>
        <dbReference type="Google" id="ProtNLM"/>
    </source>
</evidence>
<dbReference type="PANTHER" id="PTHR41913:SF1">
    <property type="entry name" value="DUF1684 DOMAIN-CONTAINING PROTEIN"/>
    <property type="match status" value="1"/>
</dbReference>
<name>A0A1J5R9A2_9ZZZZ</name>
<organism evidence="1">
    <name type="scientific">mine drainage metagenome</name>
    <dbReference type="NCBI Taxonomy" id="410659"/>
    <lineage>
        <taxon>unclassified sequences</taxon>
        <taxon>metagenomes</taxon>
        <taxon>ecological metagenomes</taxon>
    </lineage>
</organism>
<dbReference type="Pfam" id="PF07920">
    <property type="entry name" value="DUF1684"/>
    <property type="match status" value="1"/>
</dbReference>
<comment type="caution">
    <text evidence="1">The sequence shown here is derived from an EMBL/GenBank/DDBJ whole genome shotgun (WGS) entry which is preliminary data.</text>
</comment>
<dbReference type="AlphaFoldDB" id="A0A1J5R9A2"/>
<dbReference type="EMBL" id="MLJW01000491">
    <property type="protein sequence ID" value="OIQ86251.1"/>
    <property type="molecule type" value="Genomic_DNA"/>
</dbReference>
<evidence type="ECO:0000313" key="1">
    <source>
        <dbReference type="EMBL" id="OIQ86251.1"/>
    </source>
</evidence>